<sequence>MLMRKPVTILIRRATLFGVMPLVLILVGGYIWYQMSDTGKGWRYKEKLATYCDGLIPYDESAVFTGLNAEIGLARDEHHRFGDGRFNSCRVSDMTMTIGLIADDAVNSRQDEFEMLDTLRSSASDTPPKPLGGGWQGYTDLRNTGVVLPCNNKPASVVVSIAGDESHENPRKARKVGELAAAAARNASAHWSCKTKFGGRIPSISGPATEKYPSSATGTCKGIRITGYESMHIDWIKESKESGTTPLEMCTFGEFGANSERLYVLEAAFGPYAQRLRSATDEPGAMNADTGLGLDMAWATAACPGSARAIFSIYATEYADPRKAFLIKSLRAFAERSAARHGCTDLRLPR</sequence>
<evidence type="ECO:0000256" key="1">
    <source>
        <dbReference type="SAM" id="Phobius"/>
    </source>
</evidence>
<keyword evidence="1" id="KW-0472">Membrane</keyword>
<keyword evidence="1" id="KW-1133">Transmembrane helix</keyword>
<feature type="transmembrane region" description="Helical" evidence="1">
    <location>
        <begin position="14"/>
        <end position="33"/>
    </location>
</feature>
<gene>
    <name evidence="2" type="ORF">BJ965_002093</name>
</gene>
<dbReference type="Proteomes" id="UP000565089">
    <property type="component" value="Unassembled WGS sequence"/>
</dbReference>
<organism evidence="2 3">
    <name type="scientific">Streptomyces luteogriseus</name>
    <dbReference type="NCBI Taxonomy" id="68233"/>
    <lineage>
        <taxon>Bacteria</taxon>
        <taxon>Bacillati</taxon>
        <taxon>Actinomycetota</taxon>
        <taxon>Actinomycetes</taxon>
        <taxon>Kitasatosporales</taxon>
        <taxon>Streptomycetaceae</taxon>
        <taxon>Streptomyces</taxon>
    </lineage>
</organism>
<name>A0A7W7DK87_9ACTN</name>
<dbReference type="AlphaFoldDB" id="A0A7W7DK87"/>
<evidence type="ECO:0000313" key="2">
    <source>
        <dbReference type="EMBL" id="MBB4712211.1"/>
    </source>
</evidence>
<dbReference type="EMBL" id="JACHMS010000001">
    <property type="protein sequence ID" value="MBB4712211.1"/>
    <property type="molecule type" value="Genomic_DNA"/>
</dbReference>
<dbReference type="GeneID" id="95794082"/>
<protein>
    <submittedName>
        <fullName evidence="2">Uncharacterized protein</fullName>
    </submittedName>
</protein>
<dbReference type="RefSeq" id="WP_184908382.1">
    <property type="nucleotide sequence ID" value="NZ_JACHMS010000001.1"/>
</dbReference>
<proteinExistence type="predicted"/>
<keyword evidence="3" id="KW-1185">Reference proteome</keyword>
<accession>A0A7W7DK87</accession>
<comment type="caution">
    <text evidence="2">The sequence shown here is derived from an EMBL/GenBank/DDBJ whole genome shotgun (WGS) entry which is preliminary data.</text>
</comment>
<keyword evidence="1" id="KW-0812">Transmembrane</keyword>
<reference evidence="2 3" key="1">
    <citation type="submission" date="2020-08" db="EMBL/GenBank/DDBJ databases">
        <title>Sequencing the genomes of 1000 actinobacteria strains.</title>
        <authorList>
            <person name="Klenk H.-P."/>
        </authorList>
    </citation>
    <scope>NUCLEOTIDE SEQUENCE [LARGE SCALE GENOMIC DNA]</scope>
    <source>
        <strain evidence="2 3">DSM 40483</strain>
    </source>
</reference>
<evidence type="ECO:0000313" key="3">
    <source>
        <dbReference type="Proteomes" id="UP000565089"/>
    </source>
</evidence>